<keyword evidence="8" id="KW-1185">Reference proteome</keyword>
<reference evidence="7 8" key="1">
    <citation type="journal article" date="2016" name="Nat. Commun.">
        <title>Extremotolerant tardigrade genome and improved radiotolerance of human cultured cells by tardigrade-unique protein.</title>
        <authorList>
            <person name="Hashimoto T."/>
            <person name="Horikawa D.D."/>
            <person name="Saito Y."/>
            <person name="Kuwahara H."/>
            <person name="Kozuka-Hata H."/>
            <person name="Shin-I T."/>
            <person name="Minakuchi Y."/>
            <person name="Ohishi K."/>
            <person name="Motoyama A."/>
            <person name="Aizu T."/>
            <person name="Enomoto A."/>
            <person name="Kondo K."/>
            <person name="Tanaka S."/>
            <person name="Hara Y."/>
            <person name="Koshikawa S."/>
            <person name="Sagara H."/>
            <person name="Miura T."/>
            <person name="Yokobori S."/>
            <person name="Miyagawa K."/>
            <person name="Suzuki Y."/>
            <person name="Kubo T."/>
            <person name="Oyama M."/>
            <person name="Kohara Y."/>
            <person name="Fujiyama A."/>
            <person name="Arakawa K."/>
            <person name="Katayama T."/>
            <person name="Toyoda A."/>
            <person name="Kunieda T."/>
        </authorList>
    </citation>
    <scope>NUCLEOTIDE SEQUENCE [LARGE SCALE GENOMIC DNA]</scope>
    <source>
        <strain evidence="7 8">YOKOZUNA-1</strain>
    </source>
</reference>
<feature type="coiled-coil region" evidence="4">
    <location>
        <begin position="384"/>
        <end position="411"/>
    </location>
</feature>
<dbReference type="PANTHER" id="PTHR13000">
    <property type="entry name" value="NUCLEOPORIN P54"/>
    <property type="match status" value="1"/>
</dbReference>
<name>A0A1D1UIE2_RAMVA</name>
<dbReference type="GO" id="GO:0036228">
    <property type="term" value="P:protein localization to nuclear inner membrane"/>
    <property type="evidence" value="ECO:0007669"/>
    <property type="project" value="TreeGrafter"/>
</dbReference>
<dbReference type="OrthoDB" id="6162375at2759"/>
<dbReference type="STRING" id="947166.A0A1D1UIE2"/>
<keyword evidence="4" id="KW-0175">Coiled coil</keyword>
<dbReference type="GO" id="GO:0044613">
    <property type="term" value="C:nuclear pore central transport channel"/>
    <property type="evidence" value="ECO:0007669"/>
    <property type="project" value="TreeGrafter"/>
</dbReference>
<dbReference type="GO" id="GO:0006607">
    <property type="term" value="P:NLS-bearing protein import into nucleus"/>
    <property type="evidence" value="ECO:0007669"/>
    <property type="project" value="TreeGrafter"/>
</dbReference>
<dbReference type="Pfam" id="PF13874">
    <property type="entry name" value="Nup54"/>
    <property type="match status" value="1"/>
</dbReference>
<dbReference type="PANTHER" id="PTHR13000:SF0">
    <property type="entry name" value="NUCLEOPORIN P54"/>
    <property type="match status" value="1"/>
</dbReference>
<evidence type="ECO:0000256" key="4">
    <source>
        <dbReference type="SAM" id="Coils"/>
    </source>
</evidence>
<feature type="domain" description="Nucleoporin Nup54 alpha-helical" evidence="6">
    <location>
        <begin position="334"/>
        <end position="471"/>
    </location>
</feature>
<feature type="compositionally biased region" description="Low complexity" evidence="5">
    <location>
        <begin position="95"/>
        <end position="104"/>
    </location>
</feature>
<evidence type="ECO:0000256" key="5">
    <source>
        <dbReference type="SAM" id="MobiDB-lite"/>
    </source>
</evidence>
<dbReference type="GO" id="GO:0017056">
    <property type="term" value="F:structural constituent of nuclear pore"/>
    <property type="evidence" value="ECO:0007669"/>
    <property type="project" value="TreeGrafter"/>
</dbReference>
<keyword evidence="2" id="KW-0813">Transport</keyword>
<comment type="caution">
    <text evidence="7">The sequence shown here is derived from an EMBL/GenBank/DDBJ whole genome shotgun (WGS) entry which is preliminary data.</text>
</comment>
<accession>A0A1D1UIE2</accession>
<organism evidence="7 8">
    <name type="scientific">Ramazzottius varieornatus</name>
    <name type="common">Water bear</name>
    <name type="synonym">Tardigrade</name>
    <dbReference type="NCBI Taxonomy" id="947166"/>
    <lineage>
        <taxon>Eukaryota</taxon>
        <taxon>Metazoa</taxon>
        <taxon>Ecdysozoa</taxon>
        <taxon>Tardigrada</taxon>
        <taxon>Eutardigrada</taxon>
        <taxon>Parachela</taxon>
        <taxon>Hypsibioidea</taxon>
        <taxon>Ramazzottiidae</taxon>
        <taxon>Ramazzottius</taxon>
    </lineage>
</organism>
<dbReference type="GO" id="GO:0006999">
    <property type="term" value="P:nuclear pore organization"/>
    <property type="evidence" value="ECO:0007669"/>
    <property type="project" value="TreeGrafter"/>
</dbReference>
<evidence type="ECO:0000313" key="8">
    <source>
        <dbReference type="Proteomes" id="UP000186922"/>
    </source>
</evidence>
<evidence type="ECO:0000256" key="3">
    <source>
        <dbReference type="ARBA" id="ARBA00023242"/>
    </source>
</evidence>
<dbReference type="InterPro" id="IPR024864">
    <property type="entry name" value="Nup54/Nup57/Nup44"/>
</dbReference>
<gene>
    <name evidence="7" type="primary">RvY_00894-1</name>
    <name evidence="7" type="synonym">RvY_00894.1</name>
    <name evidence="7" type="ORF">RvY_00894</name>
</gene>
<proteinExistence type="predicted"/>
<keyword evidence="3" id="KW-0539">Nucleus</keyword>
<evidence type="ECO:0000256" key="2">
    <source>
        <dbReference type="ARBA" id="ARBA00022448"/>
    </source>
</evidence>
<evidence type="ECO:0000313" key="7">
    <source>
        <dbReference type="EMBL" id="GAU88145.1"/>
    </source>
</evidence>
<feature type="region of interest" description="Disordered" evidence="5">
    <location>
        <begin position="87"/>
        <end position="106"/>
    </location>
</feature>
<evidence type="ECO:0000259" key="6">
    <source>
        <dbReference type="Pfam" id="PF13874"/>
    </source>
</evidence>
<sequence length="539" mass="59497">MFTFGATNTGAAPSTFGGFGTTVTQPQPTTGLFGAVFSGGPGGSNSTAAPATTGSIFGTQPAVTQGSSGSFFSGFGITAAQPAQTQPSLFSGFGQTQQPQQPQTALPTFGTSFGTTQTAQPATLSFGNVQQQQQQQQQQQLAPSAEADYAMRLAASVQNPFLFGDERDQILAKFNSVQATMGCGKAFYAHNQPPLPLNPENVFCKWKCVVYKPKQDYTNEDGIVRLVFNKSGAEVYDVRSQLAELLHKLLGDKPNVQVEVDGVNPLPNDKSELMFHALERQADGQLRRVPASELQAFLLQPAQKTNLQGMLVEDVRAKMALTKEMEKQYLESVPAGLSSYVWFQAQKENPDPERLLPVPIIGFEEMYKNLKKEQALATMSKDICQQLAVDIKKLEKKVDENRQMALSYQEKLDKFALRQLHVSCGQPVISRIGQSLTSFENNLCDHVNQMKNVMDAPERNLKNRAQELTANIQLHDRYLTEKARRQPRIDTRTLTETEKEDMSKACELLVTVLDACREKVRTEKDLLTKLMYEQSTGSS</sequence>
<protein>
    <recommendedName>
        <fullName evidence="6">Nucleoporin Nup54 alpha-helical domain-containing protein</fullName>
    </recommendedName>
</protein>
<dbReference type="AlphaFoldDB" id="A0A1D1UIE2"/>
<dbReference type="InterPro" id="IPR025712">
    <property type="entry name" value="Nup54_alpha-helical_dom"/>
</dbReference>
<evidence type="ECO:0000256" key="1">
    <source>
        <dbReference type="ARBA" id="ARBA00004123"/>
    </source>
</evidence>
<comment type="subcellular location">
    <subcellularLocation>
        <location evidence="1">Nucleus</location>
    </subcellularLocation>
</comment>
<dbReference type="EMBL" id="BDGG01000001">
    <property type="protein sequence ID" value="GAU88145.1"/>
    <property type="molecule type" value="Genomic_DNA"/>
</dbReference>
<dbReference type="Proteomes" id="UP000186922">
    <property type="component" value="Unassembled WGS sequence"/>
</dbReference>